<dbReference type="GeneID" id="62877231"/>
<name>A0A8T8E0H6_9EURY</name>
<gene>
    <name evidence="2" type="ORF">JMJ58_18865</name>
</gene>
<organism evidence="2 3">
    <name type="scientific">Haloterrigena salifodinae</name>
    <dbReference type="NCBI Taxonomy" id="2675099"/>
    <lineage>
        <taxon>Archaea</taxon>
        <taxon>Methanobacteriati</taxon>
        <taxon>Methanobacteriota</taxon>
        <taxon>Stenosarchaea group</taxon>
        <taxon>Halobacteria</taxon>
        <taxon>Halobacteriales</taxon>
        <taxon>Natrialbaceae</taxon>
        <taxon>Haloterrigena</taxon>
    </lineage>
</organism>
<evidence type="ECO:0000313" key="2">
    <source>
        <dbReference type="EMBL" id="QRV14946.1"/>
    </source>
</evidence>
<feature type="compositionally biased region" description="Acidic residues" evidence="1">
    <location>
        <begin position="23"/>
        <end position="32"/>
    </location>
</feature>
<dbReference type="KEGG" id="hsal:JMJ58_18865"/>
<dbReference type="RefSeq" id="WP_204747576.1">
    <property type="nucleotide sequence ID" value="NZ_CP069188.1"/>
</dbReference>
<evidence type="ECO:0000256" key="1">
    <source>
        <dbReference type="SAM" id="MobiDB-lite"/>
    </source>
</evidence>
<feature type="region of interest" description="Disordered" evidence="1">
    <location>
        <begin position="1"/>
        <end position="65"/>
    </location>
</feature>
<sequence length="65" mass="7414">MDPVDQLRRDQFDDRTADHREDEPGDGDEDELSVGRHGRLERAEIQELEGDDRTASMRARTGDAC</sequence>
<feature type="compositionally biased region" description="Basic and acidic residues" evidence="1">
    <location>
        <begin position="1"/>
        <end position="22"/>
    </location>
</feature>
<dbReference type="AlphaFoldDB" id="A0A8T8E0H6"/>
<protein>
    <submittedName>
        <fullName evidence="2">Uncharacterized protein</fullName>
    </submittedName>
</protein>
<dbReference type="Proteomes" id="UP000637819">
    <property type="component" value="Chromosome"/>
</dbReference>
<dbReference type="EMBL" id="CP069188">
    <property type="protein sequence ID" value="QRV14946.1"/>
    <property type="molecule type" value="Genomic_DNA"/>
</dbReference>
<evidence type="ECO:0000313" key="3">
    <source>
        <dbReference type="Proteomes" id="UP000637819"/>
    </source>
</evidence>
<accession>A0A8T8E0H6</accession>
<proteinExistence type="predicted"/>
<feature type="compositionally biased region" description="Basic and acidic residues" evidence="1">
    <location>
        <begin position="38"/>
        <end position="55"/>
    </location>
</feature>
<keyword evidence="3" id="KW-1185">Reference proteome</keyword>
<reference evidence="2 3" key="1">
    <citation type="submission" date="2021-01" db="EMBL/GenBank/DDBJ databases">
        <title>Genome Sequence and Methylation Pattern of Haloterrigena salifodinae BOL5-1, An Extremely Halophilic Archaeon from a Bolivian Salt Mine.</title>
        <authorList>
            <person name="DasSarma P."/>
            <person name="Anton B.P."/>
            <person name="DasSarma S.L."/>
            <person name="von Ehrenheim H.A.L."/>
            <person name="Martinez F.L."/>
            <person name="Guzman D."/>
            <person name="Roberts R.J."/>
            <person name="DasSarma S."/>
        </authorList>
    </citation>
    <scope>NUCLEOTIDE SEQUENCE [LARGE SCALE GENOMIC DNA]</scope>
    <source>
        <strain evidence="2 3">BOL5-1</strain>
    </source>
</reference>